<reference evidence="3" key="1">
    <citation type="journal article" date="2019" name="Int. J. Syst. Evol. Microbiol.">
        <title>The Global Catalogue of Microorganisms (GCM) 10K type strain sequencing project: providing services to taxonomists for standard genome sequencing and annotation.</title>
        <authorList>
            <consortium name="The Broad Institute Genomics Platform"/>
            <consortium name="The Broad Institute Genome Sequencing Center for Infectious Disease"/>
            <person name="Wu L."/>
            <person name="Ma J."/>
        </authorList>
    </citation>
    <scope>NUCLEOTIDE SEQUENCE [LARGE SCALE GENOMIC DNA]</scope>
    <source>
        <strain evidence="3">KCTC 22558</strain>
    </source>
</reference>
<keyword evidence="1" id="KW-0812">Transmembrane</keyword>
<organism evidence="2 3">
    <name type="scientific">Cognatilysobacter xinjiangensis</name>
    <dbReference type="NCBI Taxonomy" id="546892"/>
    <lineage>
        <taxon>Bacteria</taxon>
        <taxon>Pseudomonadati</taxon>
        <taxon>Pseudomonadota</taxon>
        <taxon>Gammaproteobacteria</taxon>
        <taxon>Lysobacterales</taxon>
        <taxon>Lysobacteraceae</taxon>
        <taxon>Cognatilysobacter</taxon>
    </lineage>
</organism>
<keyword evidence="1" id="KW-0472">Membrane</keyword>
<keyword evidence="3" id="KW-1185">Reference proteome</keyword>
<sequence>MKHDPRLVRIRRAQPPLQRTAWRAVAAAFWLFYVYLWLPGSTLVAWTLGVGMMYGELYERSEDLDPFAVAALPPIAIVSACILIAWAEHNRLCFSGHERRLRTPDVPRDELAHTLGVPFDIAERMAREKVATLDMDDAAHPVALLAPACSEPATRAAEPVEP</sequence>
<feature type="transmembrane region" description="Helical" evidence="1">
    <location>
        <begin position="21"/>
        <end position="47"/>
    </location>
</feature>
<keyword evidence="1" id="KW-1133">Transmembrane helix</keyword>
<dbReference type="Proteomes" id="UP000643403">
    <property type="component" value="Unassembled WGS sequence"/>
</dbReference>
<dbReference type="Pfam" id="PF13994">
    <property type="entry name" value="PgaD"/>
    <property type="match status" value="1"/>
</dbReference>
<protein>
    <recommendedName>
        <fullName evidence="4">Poly-beta-1,6-N-acetyl-D-glucosamine biosynthesis protein PgaD</fullName>
    </recommendedName>
</protein>
<name>A0ABQ3BXP7_9GAMM</name>
<proteinExistence type="predicted"/>
<comment type="caution">
    <text evidence="2">The sequence shown here is derived from an EMBL/GenBank/DDBJ whole genome shotgun (WGS) entry which is preliminary data.</text>
</comment>
<evidence type="ECO:0008006" key="4">
    <source>
        <dbReference type="Google" id="ProtNLM"/>
    </source>
</evidence>
<accession>A0ABQ3BXP7</accession>
<dbReference type="RefSeq" id="WP_189448125.1">
    <property type="nucleotide sequence ID" value="NZ_BMXY01000001.1"/>
</dbReference>
<feature type="transmembrane region" description="Helical" evidence="1">
    <location>
        <begin position="67"/>
        <end position="87"/>
    </location>
</feature>
<dbReference type="InterPro" id="IPR023829">
    <property type="entry name" value="PGA_PgaD"/>
</dbReference>
<evidence type="ECO:0000256" key="1">
    <source>
        <dbReference type="SAM" id="Phobius"/>
    </source>
</evidence>
<dbReference type="NCBIfam" id="TIGR03940">
    <property type="entry name" value="PGA_PgaD"/>
    <property type="match status" value="1"/>
</dbReference>
<dbReference type="EMBL" id="BMXY01000001">
    <property type="protein sequence ID" value="GGZ61123.1"/>
    <property type="molecule type" value="Genomic_DNA"/>
</dbReference>
<gene>
    <name evidence="2" type="ORF">GCM10008101_13870</name>
</gene>
<evidence type="ECO:0000313" key="3">
    <source>
        <dbReference type="Proteomes" id="UP000643403"/>
    </source>
</evidence>
<evidence type="ECO:0000313" key="2">
    <source>
        <dbReference type="EMBL" id="GGZ61123.1"/>
    </source>
</evidence>